<evidence type="ECO:0000256" key="9">
    <source>
        <dbReference type="ARBA" id="ARBA00023141"/>
    </source>
</evidence>
<keyword evidence="7 11" id="KW-0418">Kinase</keyword>
<dbReference type="InterPro" id="IPR031322">
    <property type="entry name" value="Shikimate/glucono_kinase"/>
</dbReference>
<keyword evidence="4 11" id="KW-0028">Amino-acid biosynthesis</keyword>
<evidence type="ECO:0000256" key="4">
    <source>
        <dbReference type="ARBA" id="ARBA00022605"/>
    </source>
</evidence>
<keyword evidence="11" id="KW-0479">Metal-binding</keyword>
<dbReference type="GO" id="GO:0008652">
    <property type="term" value="P:amino acid biosynthetic process"/>
    <property type="evidence" value="ECO:0007669"/>
    <property type="project" value="UniProtKB-KW"/>
</dbReference>
<evidence type="ECO:0000256" key="10">
    <source>
        <dbReference type="ARBA" id="ARBA00048567"/>
    </source>
</evidence>
<evidence type="ECO:0000256" key="1">
    <source>
        <dbReference type="ARBA" id="ARBA00004842"/>
    </source>
</evidence>
<keyword evidence="11" id="KW-0963">Cytoplasm</keyword>
<dbReference type="GO" id="GO:0005524">
    <property type="term" value="F:ATP binding"/>
    <property type="evidence" value="ECO:0007669"/>
    <property type="project" value="UniProtKB-UniRule"/>
</dbReference>
<gene>
    <name evidence="11" type="primary">aroK</name>
    <name evidence="12" type="ORF">CAQU_06950</name>
</gene>
<comment type="catalytic activity">
    <reaction evidence="10 11">
        <text>shikimate + ATP = 3-phosphoshikimate + ADP + H(+)</text>
        <dbReference type="Rhea" id="RHEA:13121"/>
        <dbReference type="ChEBI" id="CHEBI:15378"/>
        <dbReference type="ChEBI" id="CHEBI:30616"/>
        <dbReference type="ChEBI" id="CHEBI:36208"/>
        <dbReference type="ChEBI" id="CHEBI:145989"/>
        <dbReference type="ChEBI" id="CHEBI:456216"/>
        <dbReference type="EC" id="2.7.1.71"/>
    </reaction>
</comment>
<dbReference type="SUPFAM" id="SSF52540">
    <property type="entry name" value="P-loop containing nucleoside triphosphate hydrolases"/>
    <property type="match status" value="1"/>
</dbReference>
<dbReference type="UniPathway" id="UPA00053">
    <property type="reaction ID" value="UER00088"/>
</dbReference>
<evidence type="ECO:0000256" key="3">
    <source>
        <dbReference type="ARBA" id="ARBA00012154"/>
    </source>
</evidence>
<feature type="binding site" evidence="11">
    <location>
        <begin position="18"/>
        <end position="23"/>
    </location>
    <ligand>
        <name>ATP</name>
        <dbReference type="ChEBI" id="CHEBI:30616"/>
    </ligand>
</feature>
<keyword evidence="11" id="KW-0460">Magnesium</keyword>
<keyword evidence="13" id="KW-1185">Reference proteome</keyword>
<feature type="binding site" evidence="11">
    <location>
        <position position="141"/>
    </location>
    <ligand>
        <name>substrate</name>
    </ligand>
</feature>
<evidence type="ECO:0000256" key="8">
    <source>
        <dbReference type="ARBA" id="ARBA00022840"/>
    </source>
</evidence>
<evidence type="ECO:0000313" key="13">
    <source>
        <dbReference type="Proteomes" id="UP000185478"/>
    </source>
</evidence>
<dbReference type="EMBL" id="CP009245">
    <property type="protein sequence ID" value="APT84851.1"/>
    <property type="molecule type" value="Genomic_DNA"/>
</dbReference>
<dbReference type="Pfam" id="PF01202">
    <property type="entry name" value="SKI"/>
    <property type="match status" value="1"/>
</dbReference>
<dbReference type="STRING" id="1431546.CAQU_06950"/>
<evidence type="ECO:0000256" key="2">
    <source>
        <dbReference type="ARBA" id="ARBA00006997"/>
    </source>
</evidence>
<dbReference type="KEGG" id="caqu:CAQU_06950"/>
<dbReference type="Gene3D" id="3.40.50.300">
    <property type="entry name" value="P-loop containing nucleotide triphosphate hydrolases"/>
    <property type="match status" value="1"/>
</dbReference>
<feature type="binding site" evidence="11">
    <location>
        <position position="158"/>
    </location>
    <ligand>
        <name>ATP</name>
        <dbReference type="ChEBI" id="CHEBI:30616"/>
    </ligand>
</feature>
<dbReference type="GO" id="GO:0004765">
    <property type="term" value="F:shikimate kinase activity"/>
    <property type="evidence" value="ECO:0007669"/>
    <property type="project" value="UniProtKB-UniRule"/>
</dbReference>
<comment type="similarity">
    <text evidence="2 11">Belongs to the shikimate kinase family.</text>
</comment>
<organism evidence="12 13">
    <name type="scientific">Corynebacterium aquilae DSM 44791</name>
    <dbReference type="NCBI Taxonomy" id="1431546"/>
    <lineage>
        <taxon>Bacteria</taxon>
        <taxon>Bacillati</taxon>
        <taxon>Actinomycetota</taxon>
        <taxon>Actinomycetes</taxon>
        <taxon>Mycobacteriales</taxon>
        <taxon>Corynebacteriaceae</taxon>
        <taxon>Corynebacterium</taxon>
    </lineage>
</organism>
<keyword evidence="9 11" id="KW-0057">Aromatic amino acid biosynthesis</keyword>
<proteinExistence type="inferred from homology"/>
<dbReference type="InterPro" id="IPR027417">
    <property type="entry name" value="P-loop_NTPase"/>
</dbReference>
<sequence length="172" mass="18551">MMTAQPEGPTVVLVGLPGAGKSTIGRLLAQRLGQPFVDSDLMIEQESGKACGDVFTELGEPAFRELEARVVAEALTRHGVVSLGGGAVVTASTRQLLKRHTVAWIDVSVEEGVRRTMAENTRPVLNAEDPAQRYRQLFVTREPLYTEVATARVVTDGRAPADIVDSIITELL</sequence>
<name>A0A1L7CG58_9CORY</name>
<keyword evidence="6 11" id="KW-0547">Nucleotide-binding</keyword>
<dbReference type="PRINTS" id="PR01100">
    <property type="entry name" value="SHIKIMTKNASE"/>
</dbReference>
<accession>A0A1L7CG58</accession>
<dbReference type="GO" id="GO:0000287">
    <property type="term" value="F:magnesium ion binding"/>
    <property type="evidence" value="ECO:0007669"/>
    <property type="project" value="UniProtKB-UniRule"/>
</dbReference>
<dbReference type="InterPro" id="IPR023000">
    <property type="entry name" value="Shikimate_kinase_CS"/>
</dbReference>
<dbReference type="GO" id="GO:0009073">
    <property type="term" value="P:aromatic amino acid family biosynthetic process"/>
    <property type="evidence" value="ECO:0007669"/>
    <property type="project" value="UniProtKB-KW"/>
</dbReference>
<evidence type="ECO:0000256" key="5">
    <source>
        <dbReference type="ARBA" id="ARBA00022679"/>
    </source>
</evidence>
<feature type="binding site" evidence="11">
    <location>
        <position position="85"/>
    </location>
    <ligand>
        <name>substrate</name>
    </ligand>
</feature>
<evidence type="ECO:0000256" key="6">
    <source>
        <dbReference type="ARBA" id="ARBA00022741"/>
    </source>
</evidence>
<comment type="pathway">
    <text evidence="1 11">Metabolic intermediate biosynthesis; chorismate biosynthesis; chorismate from D-erythrose 4-phosphate and phosphoenolpyruvate: step 5/7.</text>
</comment>
<dbReference type="AlphaFoldDB" id="A0A1L7CG58"/>
<comment type="cofactor">
    <cofactor evidence="11">
        <name>Mg(2+)</name>
        <dbReference type="ChEBI" id="CHEBI:18420"/>
    </cofactor>
    <text evidence="11">Binds 1 Mg(2+) ion per subunit.</text>
</comment>
<dbReference type="PANTHER" id="PTHR21087">
    <property type="entry name" value="SHIKIMATE KINASE"/>
    <property type="match status" value="1"/>
</dbReference>
<evidence type="ECO:0000313" key="12">
    <source>
        <dbReference type="EMBL" id="APT84851.1"/>
    </source>
</evidence>
<comment type="subunit">
    <text evidence="11">Monomer.</text>
</comment>
<dbReference type="InterPro" id="IPR000623">
    <property type="entry name" value="Shikimate_kinase/TSH1"/>
</dbReference>
<dbReference type="HAMAP" id="MF_00109">
    <property type="entry name" value="Shikimate_kinase"/>
    <property type="match status" value="1"/>
</dbReference>
<dbReference type="Proteomes" id="UP000185478">
    <property type="component" value="Chromosome"/>
</dbReference>
<feature type="binding site" evidence="11">
    <location>
        <position position="40"/>
    </location>
    <ligand>
        <name>substrate</name>
    </ligand>
</feature>
<reference evidence="12 13" key="1">
    <citation type="submission" date="2014-08" db="EMBL/GenBank/DDBJ databases">
        <title>Complete genome sequence of Corynebacterium aquilae S-613T(T) (=DSM 44791(T)), isolated from the choana of a healthy golden eagle.</title>
        <authorList>
            <person name="Ruckert C."/>
            <person name="Albersmeier A."/>
            <person name="Winkler A."/>
            <person name="Kalinowski J."/>
        </authorList>
    </citation>
    <scope>NUCLEOTIDE SEQUENCE [LARGE SCALE GENOMIC DNA]</scope>
    <source>
        <strain evidence="12 13">S-613</strain>
    </source>
</reference>
<protein>
    <recommendedName>
        <fullName evidence="3 11">Shikimate kinase</fullName>
        <shortName evidence="11">SK</shortName>
        <ecNumber evidence="3 11">2.7.1.71</ecNumber>
    </recommendedName>
</protein>
<dbReference type="PANTHER" id="PTHR21087:SF16">
    <property type="entry name" value="SHIKIMATE KINASE 1, CHLOROPLASTIC"/>
    <property type="match status" value="1"/>
</dbReference>
<feature type="binding site" evidence="11">
    <location>
        <position position="122"/>
    </location>
    <ligand>
        <name>ATP</name>
        <dbReference type="ChEBI" id="CHEBI:30616"/>
    </ligand>
</feature>
<dbReference type="GO" id="GO:0005829">
    <property type="term" value="C:cytosol"/>
    <property type="evidence" value="ECO:0007669"/>
    <property type="project" value="TreeGrafter"/>
</dbReference>
<dbReference type="GO" id="GO:0009423">
    <property type="term" value="P:chorismate biosynthetic process"/>
    <property type="evidence" value="ECO:0007669"/>
    <property type="project" value="UniProtKB-UniRule"/>
</dbReference>
<feature type="binding site" evidence="11">
    <location>
        <position position="64"/>
    </location>
    <ligand>
        <name>substrate</name>
    </ligand>
</feature>
<evidence type="ECO:0000256" key="7">
    <source>
        <dbReference type="ARBA" id="ARBA00022777"/>
    </source>
</evidence>
<feature type="binding site" evidence="11">
    <location>
        <position position="22"/>
    </location>
    <ligand>
        <name>Mg(2+)</name>
        <dbReference type="ChEBI" id="CHEBI:18420"/>
    </ligand>
</feature>
<comment type="function">
    <text evidence="11">Catalyzes the specific phosphorylation of the 3-hydroxyl group of shikimic acid using ATP as a cosubstrate.</text>
</comment>
<dbReference type="EC" id="2.7.1.71" evidence="3 11"/>
<dbReference type="PROSITE" id="PS01128">
    <property type="entry name" value="SHIKIMATE_KINASE"/>
    <property type="match status" value="1"/>
</dbReference>
<dbReference type="CDD" id="cd00464">
    <property type="entry name" value="SK"/>
    <property type="match status" value="1"/>
</dbReference>
<evidence type="ECO:0000256" key="11">
    <source>
        <dbReference type="HAMAP-Rule" id="MF_00109"/>
    </source>
</evidence>
<keyword evidence="5 11" id="KW-0808">Transferase</keyword>
<keyword evidence="8 11" id="KW-0067">ATP-binding</keyword>
<comment type="subcellular location">
    <subcellularLocation>
        <location evidence="11">Cytoplasm</location>
    </subcellularLocation>
</comment>